<dbReference type="InterPro" id="IPR020103">
    <property type="entry name" value="PsdUridine_synth_cat_dom_sf"/>
</dbReference>
<evidence type="ECO:0000313" key="2">
    <source>
        <dbReference type="Proteomes" id="UP000244005"/>
    </source>
</evidence>
<organism evidence="1 2">
    <name type="scientific">Marchantia polymorpha</name>
    <name type="common">Common liverwort</name>
    <name type="synonym">Marchantia aquatica</name>
    <dbReference type="NCBI Taxonomy" id="3197"/>
    <lineage>
        <taxon>Eukaryota</taxon>
        <taxon>Viridiplantae</taxon>
        <taxon>Streptophyta</taxon>
        <taxon>Embryophyta</taxon>
        <taxon>Marchantiophyta</taxon>
        <taxon>Marchantiopsida</taxon>
        <taxon>Marchantiidae</taxon>
        <taxon>Marchantiales</taxon>
        <taxon>Marchantiaceae</taxon>
        <taxon>Marchantia</taxon>
    </lineage>
</organism>
<dbReference type="GO" id="GO:0003723">
    <property type="term" value="F:RNA binding"/>
    <property type="evidence" value="ECO:0007669"/>
    <property type="project" value="InterPro"/>
</dbReference>
<protein>
    <submittedName>
        <fullName evidence="1">Uncharacterized protein</fullName>
    </submittedName>
</protein>
<evidence type="ECO:0000313" key="1">
    <source>
        <dbReference type="EMBL" id="PTQ34315.1"/>
    </source>
</evidence>
<keyword evidence="2" id="KW-1185">Reference proteome</keyword>
<name>A0A2R6WKC9_MARPO</name>
<accession>A0A2R6WKC9</accession>
<dbReference type="Pfam" id="PF01142">
    <property type="entry name" value="TruD"/>
    <property type="match status" value="1"/>
</dbReference>
<dbReference type="PROSITE" id="PS01268">
    <property type="entry name" value="UPF0024"/>
    <property type="match status" value="1"/>
</dbReference>
<dbReference type="InterPro" id="IPR020119">
    <property type="entry name" value="PsdUridine_synth_TruD_CS"/>
</dbReference>
<dbReference type="InterPro" id="IPR001656">
    <property type="entry name" value="PsdUridine_synth_TruD"/>
</dbReference>
<dbReference type="PANTHER" id="PTHR13326:SF21">
    <property type="entry name" value="PSEUDOURIDYLATE SYNTHASE PUS7L"/>
    <property type="match status" value="1"/>
</dbReference>
<gene>
    <name evidence="1" type="ORF">MARPO_0081s0042</name>
</gene>
<dbReference type="PANTHER" id="PTHR13326">
    <property type="entry name" value="TRNA PSEUDOURIDINE SYNTHASE D"/>
    <property type="match status" value="1"/>
</dbReference>
<dbReference type="GO" id="GO:0001522">
    <property type="term" value="P:pseudouridine synthesis"/>
    <property type="evidence" value="ECO:0007669"/>
    <property type="project" value="InterPro"/>
</dbReference>
<dbReference type="AlphaFoldDB" id="A0A2R6WKC9"/>
<reference evidence="2" key="1">
    <citation type="journal article" date="2017" name="Cell">
        <title>Insights into land plant evolution garnered from the Marchantia polymorpha genome.</title>
        <authorList>
            <person name="Bowman J.L."/>
            <person name="Kohchi T."/>
            <person name="Yamato K.T."/>
            <person name="Jenkins J."/>
            <person name="Shu S."/>
            <person name="Ishizaki K."/>
            <person name="Yamaoka S."/>
            <person name="Nishihama R."/>
            <person name="Nakamura Y."/>
            <person name="Berger F."/>
            <person name="Adam C."/>
            <person name="Aki S.S."/>
            <person name="Althoff F."/>
            <person name="Araki T."/>
            <person name="Arteaga-Vazquez M.A."/>
            <person name="Balasubrmanian S."/>
            <person name="Barry K."/>
            <person name="Bauer D."/>
            <person name="Boehm C.R."/>
            <person name="Briginshaw L."/>
            <person name="Caballero-Perez J."/>
            <person name="Catarino B."/>
            <person name="Chen F."/>
            <person name="Chiyoda S."/>
            <person name="Chovatia M."/>
            <person name="Davies K.M."/>
            <person name="Delmans M."/>
            <person name="Demura T."/>
            <person name="Dierschke T."/>
            <person name="Dolan L."/>
            <person name="Dorantes-Acosta A.E."/>
            <person name="Eklund D.M."/>
            <person name="Florent S.N."/>
            <person name="Flores-Sandoval E."/>
            <person name="Fujiyama A."/>
            <person name="Fukuzawa H."/>
            <person name="Galik B."/>
            <person name="Grimanelli D."/>
            <person name="Grimwood J."/>
            <person name="Grossniklaus U."/>
            <person name="Hamada T."/>
            <person name="Haseloff J."/>
            <person name="Hetherington A.J."/>
            <person name="Higo A."/>
            <person name="Hirakawa Y."/>
            <person name="Hundley H.N."/>
            <person name="Ikeda Y."/>
            <person name="Inoue K."/>
            <person name="Inoue S.I."/>
            <person name="Ishida S."/>
            <person name="Jia Q."/>
            <person name="Kakita M."/>
            <person name="Kanazawa T."/>
            <person name="Kawai Y."/>
            <person name="Kawashima T."/>
            <person name="Kennedy M."/>
            <person name="Kinose K."/>
            <person name="Kinoshita T."/>
            <person name="Kohara Y."/>
            <person name="Koide E."/>
            <person name="Komatsu K."/>
            <person name="Kopischke S."/>
            <person name="Kubo M."/>
            <person name="Kyozuka J."/>
            <person name="Lagercrantz U."/>
            <person name="Lin S.S."/>
            <person name="Lindquist E."/>
            <person name="Lipzen A.M."/>
            <person name="Lu C.W."/>
            <person name="De Luna E."/>
            <person name="Martienssen R.A."/>
            <person name="Minamino N."/>
            <person name="Mizutani M."/>
            <person name="Mizutani M."/>
            <person name="Mochizuki N."/>
            <person name="Monte I."/>
            <person name="Mosher R."/>
            <person name="Nagasaki H."/>
            <person name="Nakagami H."/>
            <person name="Naramoto S."/>
            <person name="Nishitani K."/>
            <person name="Ohtani M."/>
            <person name="Okamoto T."/>
            <person name="Okumura M."/>
            <person name="Phillips J."/>
            <person name="Pollak B."/>
            <person name="Reinders A."/>
            <person name="Rovekamp M."/>
            <person name="Sano R."/>
            <person name="Sawa S."/>
            <person name="Schmid M.W."/>
            <person name="Shirakawa M."/>
            <person name="Solano R."/>
            <person name="Spunde A."/>
            <person name="Suetsugu N."/>
            <person name="Sugano S."/>
            <person name="Sugiyama A."/>
            <person name="Sun R."/>
            <person name="Suzuki Y."/>
            <person name="Takenaka M."/>
            <person name="Takezawa D."/>
            <person name="Tomogane H."/>
            <person name="Tsuzuki M."/>
            <person name="Ueda T."/>
            <person name="Umeda M."/>
            <person name="Ward J.M."/>
            <person name="Watanabe Y."/>
            <person name="Yazaki K."/>
            <person name="Yokoyama R."/>
            <person name="Yoshitake Y."/>
            <person name="Yotsui I."/>
            <person name="Zachgo S."/>
            <person name="Schmutz J."/>
        </authorList>
    </citation>
    <scope>NUCLEOTIDE SEQUENCE [LARGE SCALE GENOMIC DNA]</scope>
    <source>
        <strain evidence="2">Tak-1</strain>
    </source>
</reference>
<dbReference type="GO" id="GO:0009982">
    <property type="term" value="F:pseudouridine synthase activity"/>
    <property type="evidence" value="ECO:0007669"/>
    <property type="project" value="InterPro"/>
</dbReference>
<dbReference type="OrthoDB" id="447290at2759"/>
<proteinExistence type="predicted"/>
<dbReference type="SUPFAM" id="SSF55120">
    <property type="entry name" value="Pseudouridine synthase"/>
    <property type="match status" value="1"/>
</dbReference>
<dbReference type="Proteomes" id="UP000244005">
    <property type="component" value="Unassembled WGS sequence"/>
</dbReference>
<sequence length="90" mass="10160">MIIGRMLGVQPKSFSFAGTKDKRAVTTQQVTVYKQPAAKLALLNKKLMGVNLVTSAMRKSQSEAMSFLNERRLVLIWKIQHSYDDFLPST</sequence>
<dbReference type="EMBL" id="KZ772753">
    <property type="protein sequence ID" value="PTQ34315.1"/>
    <property type="molecule type" value="Genomic_DNA"/>
</dbReference>
<dbReference type="Gene3D" id="3.30.70.3160">
    <property type="match status" value="1"/>
</dbReference>